<dbReference type="RefSeq" id="WP_339093033.1">
    <property type="nucleotide sequence ID" value="NZ_LR743508.1"/>
</dbReference>
<organism evidence="1">
    <name type="scientific">Variovorax paradoxus</name>
    <dbReference type="NCBI Taxonomy" id="34073"/>
    <lineage>
        <taxon>Bacteria</taxon>
        <taxon>Pseudomonadati</taxon>
        <taxon>Pseudomonadota</taxon>
        <taxon>Betaproteobacteria</taxon>
        <taxon>Burkholderiales</taxon>
        <taxon>Comamonadaceae</taxon>
        <taxon>Variovorax</taxon>
    </lineage>
</organism>
<name>A0A679J8Q0_VARPD</name>
<proteinExistence type="predicted"/>
<reference evidence="1" key="1">
    <citation type="submission" date="2019-12" db="EMBL/GenBank/DDBJ databases">
        <authorList>
            <person name="Cremers G."/>
        </authorList>
    </citation>
    <scope>NUCLEOTIDE SEQUENCE</scope>
    <source>
        <strain evidence="1">Vvax</strain>
    </source>
</reference>
<dbReference type="AlphaFoldDB" id="A0A679J8Q0"/>
<gene>
    <name evidence="1" type="ORF">VVAX_05356</name>
</gene>
<evidence type="ECO:0000313" key="1">
    <source>
        <dbReference type="EMBL" id="CAA2109085.1"/>
    </source>
</evidence>
<dbReference type="EMBL" id="LR743508">
    <property type="protein sequence ID" value="CAA2109085.1"/>
    <property type="molecule type" value="Genomic_DNA"/>
</dbReference>
<accession>A0A679J8Q0</accession>
<protein>
    <submittedName>
        <fullName evidence="1">Uncharacterized protein</fullName>
    </submittedName>
</protein>
<sequence length="60" mass="6344">MKPITKQHVAAIAAAIGREGAGMGMHWDKGPQAHATYTRRIGAAPLFNPPSSQSNTQEST</sequence>